<sequence length="144" mass="16034">MVGYSGSITLMASSSKVDLQTALASCAATPRCTGIYKQPSNHTYASVEIIRNISEQLTSPCNVLYFKDRRNNTVDTGSASEIERILFFNFYYNGNCPQAATFQDPYCIYSTPSTFCTRFASFFNATVINASTCRVLSRDYVEFP</sequence>
<evidence type="ECO:0000313" key="1">
    <source>
        <dbReference type="Proteomes" id="UP000887580"/>
    </source>
</evidence>
<dbReference type="Proteomes" id="UP000887580">
    <property type="component" value="Unplaced"/>
</dbReference>
<name>A0AC35F946_9BILA</name>
<reference evidence="2" key="1">
    <citation type="submission" date="2022-11" db="UniProtKB">
        <authorList>
            <consortium name="WormBaseParasite"/>
        </authorList>
    </citation>
    <scope>IDENTIFICATION</scope>
</reference>
<organism evidence="1 2">
    <name type="scientific">Panagrolaimus sp. PS1159</name>
    <dbReference type="NCBI Taxonomy" id="55785"/>
    <lineage>
        <taxon>Eukaryota</taxon>
        <taxon>Metazoa</taxon>
        <taxon>Ecdysozoa</taxon>
        <taxon>Nematoda</taxon>
        <taxon>Chromadorea</taxon>
        <taxon>Rhabditida</taxon>
        <taxon>Tylenchina</taxon>
        <taxon>Panagrolaimomorpha</taxon>
        <taxon>Panagrolaimoidea</taxon>
        <taxon>Panagrolaimidae</taxon>
        <taxon>Panagrolaimus</taxon>
    </lineage>
</organism>
<protein>
    <submittedName>
        <fullName evidence="2">Uncharacterized protein</fullName>
    </submittedName>
</protein>
<proteinExistence type="predicted"/>
<dbReference type="WBParaSite" id="PS1159_v2.g14417.t1">
    <property type="protein sequence ID" value="PS1159_v2.g14417.t1"/>
    <property type="gene ID" value="PS1159_v2.g14417"/>
</dbReference>
<evidence type="ECO:0000313" key="2">
    <source>
        <dbReference type="WBParaSite" id="PS1159_v2.g14417.t1"/>
    </source>
</evidence>
<accession>A0AC35F946</accession>